<sequence length="870" mass="96970">MSFHNHIQGKDKEANSSQETTIRDAGENGMFLEDNRPSTTIQQKTLSAVENSTSTLPIQKKENNTGLPDDLKSGIENLSGYAMDDVKVHYNSDKPTQLNAHAYAQGTDIHLASGQEKHLPHEAWHVVQQKQGRVQPTKQLKSKVNINDDEGLEKEADEMGEKALQLQSIDRIPNLQTVTISKNTTQRYIVPDAEVDGSFTSQVSRNKEGGGKTFLDDTGNGAQLETKETSKVRVAVTGKMAIEDSELGARQAKFFYADGDILQQANNAMEAINSPISFDMGSATITVHDENGLAHVLDLIVPIKNKGAEDQATGTNIRIPENCNEAACSITKLNGDQGGFHVKYNDNTNDINAPSGVLGRDLVPRLMRFLPAYLKDKNDYDASSYMSRAYNKMSSIFSTTDPSDEEQLMNTARDSSNESIYKIIGYDNKTKSTDPNMPDIIGQEYSEEFLNQPGANAIIDQLGINESAAPDAGDAMAIFSTGNSIKNEEGDGISVMDYRTGNYIDNPAPYHFATVIARSGADYITMENYVRQKEEASTDEPADSDPRYFFRMYGPEAQSFHSENVDRYPNAMTLALSKPVQQVAQLQSDAPIQFSDEEDTVKEVRGKMSDGPGNQTTSSKKAKESFAKASQLESLLLEQKNSMDSSTIDVQSMAYLGRDALYRKNFMTEEGDDEKMVSAHVAENTGGKNRADQLKKIRYTDFDFSNLIEIVWKDFVLRKTGGGSCDHISAATFLNLVDKGKSPVLISYEPKSDKDYEITPPSEEFNKHRSVLVKDMTEDKKPILKEIDPWFPEDGHVQIFESEKEASSKLKNVEIKWEWEPDDQEFVDAVQKELELRYQKLVEDKKLKEKGDADSITALWEIKKKEDEEI</sequence>
<dbReference type="Pfam" id="PF13699">
    <property type="entry name" value="eCIS_core"/>
    <property type="match status" value="1"/>
</dbReference>
<evidence type="ECO:0000256" key="1">
    <source>
        <dbReference type="SAM" id="MobiDB-lite"/>
    </source>
</evidence>
<evidence type="ECO:0000259" key="2">
    <source>
        <dbReference type="Pfam" id="PF13699"/>
    </source>
</evidence>
<protein>
    <recommendedName>
        <fullName evidence="2">eCIS core domain-containing protein</fullName>
    </recommendedName>
</protein>
<evidence type="ECO:0000313" key="4">
    <source>
        <dbReference type="Proteomes" id="UP000198379"/>
    </source>
</evidence>
<dbReference type="InterPro" id="IPR025295">
    <property type="entry name" value="eCIS_core_dom"/>
</dbReference>
<dbReference type="AlphaFoldDB" id="A0A239ARE2"/>
<proteinExistence type="predicted"/>
<dbReference type="EMBL" id="FZNY01000005">
    <property type="protein sequence ID" value="SNR97921.1"/>
    <property type="molecule type" value="Genomic_DNA"/>
</dbReference>
<evidence type="ECO:0000313" key="3">
    <source>
        <dbReference type="EMBL" id="SNR97921.1"/>
    </source>
</evidence>
<feature type="domain" description="eCIS core" evidence="2">
    <location>
        <begin position="67"/>
        <end position="132"/>
    </location>
</feature>
<dbReference type="Proteomes" id="UP000198379">
    <property type="component" value="Unassembled WGS sequence"/>
</dbReference>
<dbReference type="RefSeq" id="WP_089372331.1">
    <property type="nucleotide sequence ID" value="NZ_BMEP01000006.1"/>
</dbReference>
<keyword evidence="4" id="KW-1185">Reference proteome</keyword>
<gene>
    <name evidence="3" type="ORF">SAMN06265376_10572</name>
</gene>
<organism evidence="3 4">
    <name type="scientific">Dokdonia pacifica</name>
    <dbReference type="NCBI Taxonomy" id="1627892"/>
    <lineage>
        <taxon>Bacteria</taxon>
        <taxon>Pseudomonadati</taxon>
        <taxon>Bacteroidota</taxon>
        <taxon>Flavobacteriia</taxon>
        <taxon>Flavobacteriales</taxon>
        <taxon>Flavobacteriaceae</taxon>
        <taxon>Dokdonia</taxon>
    </lineage>
</organism>
<name>A0A239ARE2_9FLAO</name>
<dbReference type="OrthoDB" id="292792at2"/>
<feature type="region of interest" description="Disordered" evidence="1">
    <location>
        <begin position="1"/>
        <end position="34"/>
    </location>
</feature>
<accession>A0A239ARE2</accession>
<reference evidence="3 4" key="1">
    <citation type="submission" date="2017-06" db="EMBL/GenBank/DDBJ databases">
        <authorList>
            <person name="Kim H.J."/>
            <person name="Triplett B.A."/>
        </authorList>
    </citation>
    <scope>NUCLEOTIDE SEQUENCE [LARGE SCALE GENOMIC DNA]</scope>
    <source>
        <strain evidence="3 4">DSM 25597</strain>
    </source>
</reference>
<feature type="region of interest" description="Disordered" evidence="1">
    <location>
        <begin position="201"/>
        <end position="220"/>
    </location>
</feature>
<feature type="region of interest" description="Disordered" evidence="1">
    <location>
        <begin position="603"/>
        <end position="624"/>
    </location>
</feature>